<keyword evidence="5" id="KW-0540">Nuclease</keyword>
<keyword evidence="2" id="KW-0680">Restriction system</keyword>
<dbReference type="Pfam" id="PF01420">
    <property type="entry name" value="Methylase_S"/>
    <property type="match status" value="2"/>
</dbReference>
<evidence type="ECO:0000313" key="6">
    <source>
        <dbReference type="Proteomes" id="UP000257002"/>
    </source>
</evidence>
<dbReference type="CDD" id="cd17246">
    <property type="entry name" value="RMtype1_S_SonII-TRD2-CR2_like"/>
    <property type="match status" value="1"/>
</dbReference>
<organism evidence="5 6">
    <name type="scientific">Microcystis wesenbergii TW10</name>
    <dbReference type="NCBI Taxonomy" id="2060474"/>
    <lineage>
        <taxon>Bacteria</taxon>
        <taxon>Bacillati</taxon>
        <taxon>Cyanobacteriota</taxon>
        <taxon>Cyanophyceae</taxon>
        <taxon>Oscillatoriophycideae</taxon>
        <taxon>Chroococcales</taxon>
        <taxon>Microcystaceae</taxon>
        <taxon>Microcystis</taxon>
    </lineage>
</organism>
<dbReference type="EMBL" id="QQWD01000001">
    <property type="protein sequence ID" value="REJ58202.1"/>
    <property type="molecule type" value="Genomic_DNA"/>
</dbReference>
<protein>
    <submittedName>
        <fullName evidence="5">Restriction endonuclease subunit S</fullName>
    </submittedName>
</protein>
<dbReference type="CDD" id="cd17517">
    <property type="entry name" value="RMtype1_S_EcoKI_StySPI-TRD2-CR2_like"/>
    <property type="match status" value="1"/>
</dbReference>
<evidence type="ECO:0000256" key="1">
    <source>
        <dbReference type="ARBA" id="ARBA00010923"/>
    </source>
</evidence>
<dbReference type="InterPro" id="IPR000055">
    <property type="entry name" value="Restrct_endonuc_typeI_TRD"/>
</dbReference>
<dbReference type="PANTHER" id="PTHR30408:SF12">
    <property type="entry name" value="TYPE I RESTRICTION ENZYME MJAVIII SPECIFICITY SUBUNIT"/>
    <property type="match status" value="1"/>
</dbReference>
<proteinExistence type="inferred from homology"/>
<dbReference type="PANTHER" id="PTHR30408">
    <property type="entry name" value="TYPE-1 RESTRICTION ENZYME ECOKI SPECIFICITY PROTEIN"/>
    <property type="match status" value="1"/>
</dbReference>
<keyword evidence="5" id="KW-0255">Endonuclease</keyword>
<feature type="domain" description="Type I restriction modification DNA specificity" evidence="4">
    <location>
        <begin position="206"/>
        <end position="375"/>
    </location>
</feature>
<dbReference type="AlphaFoldDB" id="A0A3E0MFQ0"/>
<evidence type="ECO:0000259" key="4">
    <source>
        <dbReference type="Pfam" id="PF01420"/>
    </source>
</evidence>
<evidence type="ECO:0000256" key="3">
    <source>
        <dbReference type="ARBA" id="ARBA00023125"/>
    </source>
</evidence>
<dbReference type="InterPro" id="IPR044946">
    <property type="entry name" value="Restrct_endonuc_typeI_TRD_sf"/>
</dbReference>
<comment type="similarity">
    <text evidence="1">Belongs to the type-I restriction system S methylase family.</text>
</comment>
<comment type="caution">
    <text evidence="5">The sequence shown here is derived from an EMBL/GenBank/DDBJ whole genome shotgun (WGS) entry which is preliminary data.</text>
</comment>
<evidence type="ECO:0000256" key="2">
    <source>
        <dbReference type="ARBA" id="ARBA00022747"/>
    </source>
</evidence>
<sequence length="403" mass="46229">MKVAGIVIELPKTWQWANCSEVIDVRDGTHETPKYVSEGYPLVTSKNLKPDGIDFSTISYISEKDHLEISKRSRVDRNDILFAMIGTIGNPVLVDIDTEFSIKNVALFKFANSPIDPRYFRYLLKTRIIERQLDFEERGGTQKFVSLKVLRNMKIPYPPLEEQRRIAAILDKADGVRRKRKEAIRLTEELLKSTFLEMFGDPVTNPKGWEVKRLGEICTNFQNGIGKNSEHYGHGSKVANISDLYEWHRFIPEKYSLLDVTPKEIEKYSLMRGDLLFVRSSVKREGVAVCSVYDSDEICLFSSFMIRVRPRTDLINPEFLSLMLRTPPMRNRLILGSNTSTITNISQPGLSKIEVVVPPIKTQNLITKVTKNIEESVRCHLQALEQSENLFNSLLQRAFRGEL</sequence>
<feature type="domain" description="Type I restriction modification DNA specificity" evidence="4">
    <location>
        <begin position="11"/>
        <end position="175"/>
    </location>
</feature>
<reference evidence="5 6" key="1">
    <citation type="submission" date="2017-10" db="EMBL/GenBank/DDBJ databases">
        <title>A large-scale comparative metagenomic study reveals the eutrophication-driven functional interactions in six Microcystis-epibionts communities.</title>
        <authorList>
            <person name="Li Q."/>
            <person name="Lin F."/>
        </authorList>
    </citation>
    <scope>NUCLEOTIDE SEQUENCE [LARGE SCALE GENOMIC DNA]</scope>
    <source>
        <strain evidence="5">TW10</strain>
    </source>
</reference>
<dbReference type="GO" id="GO:0004519">
    <property type="term" value="F:endonuclease activity"/>
    <property type="evidence" value="ECO:0007669"/>
    <property type="project" value="UniProtKB-KW"/>
</dbReference>
<keyword evidence="5" id="KW-0378">Hydrolase</keyword>
<dbReference type="InterPro" id="IPR052021">
    <property type="entry name" value="Type-I_RS_S_subunit"/>
</dbReference>
<dbReference type="Gene3D" id="3.90.220.20">
    <property type="entry name" value="DNA methylase specificity domains"/>
    <property type="match status" value="2"/>
</dbReference>
<name>A0A3E0MFQ0_9CHRO</name>
<gene>
    <name evidence="5" type="ORF">DWQ51_00625</name>
</gene>
<dbReference type="SUPFAM" id="SSF116734">
    <property type="entry name" value="DNA methylase specificity domain"/>
    <property type="match status" value="2"/>
</dbReference>
<accession>A0A3E0MFQ0</accession>
<dbReference type="GO" id="GO:0003677">
    <property type="term" value="F:DNA binding"/>
    <property type="evidence" value="ECO:0007669"/>
    <property type="project" value="UniProtKB-KW"/>
</dbReference>
<keyword evidence="3" id="KW-0238">DNA-binding</keyword>
<dbReference type="Proteomes" id="UP000257002">
    <property type="component" value="Unassembled WGS sequence"/>
</dbReference>
<dbReference type="GO" id="GO:0009307">
    <property type="term" value="P:DNA restriction-modification system"/>
    <property type="evidence" value="ECO:0007669"/>
    <property type="project" value="UniProtKB-KW"/>
</dbReference>
<evidence type="ECO:0000313" key="5">
    <source>
        <dbReference type="EMBL" id="REJ58202.1"/>
    </source>
</evidence>